<dbReference type="OrthoDB" id="5414888at2759"/>
<dbReference type="InterPro" id="IPR015943">
    <property type="entry name" value="WD40/YVTN_repeat-like_dom_sf"/>
</dbReference>
<feature type="repeat" description="WD" evidence="7">
    <location>
        <begin position="527"/>
        <end position="572"/>
    </location>
</feature>
<feature type="region of interest" description="Disordered" evidence="8">
    <location>
        <begin position="90"/>
        <end position="126"/>
    </location>
</feature>
<evidence type="ECO:0000313" key="11">
    <source>
        <dbReference type="EMBL" id="EPY22954.1"/>
    </source>
</evidence>
<evidence type="ECO:0000256" key="1">
    <source>
        <dbReference type="ARBA" id="ARBA00004604"/>
    </source>
</evidence>
<keyword evidence="6" id="KW-0687">Ribonucleoprotein</keyword>
<feature type="repeat" description="WD" evidence="7">
    <location>
        <begin position="484"/>
        <end position="525"/>
    </location>
</feature>
<evidence type="ECO:0000256" key="2">
    <source>
        <dbReference type="ARBA" id="ARBA00022574"/>
    </source>
</evidence>
<dbReference type="InterPro" id="IPR001680">
    <property type="entry name" value="WD40_rpt"/>
</dbReference>
<accession>S9TUY1</accession>
<feature type="repeat" description="WD" evidence="7">
    <location>
        <begin position="584"/>
        <end position="625"/>
    </location>
</feature>
<evidence type="ECO:0000313" key="12">
    <source>
        <dbReference type="Proteomes" id="UP000015354"/>
    </source>
</evidence>
<dbReference type="GO" id="GO:0030686">
    <property type="term" value="C:90S preribosome"/>
    <property type="evidence" value="ECO:0007669"/>
    <property type="project" value="TreeGrafter"/>
</dbReference>
<dbReference type="Pfam" id="PF08625">
    <property type="entry name" value="Utp13"/>
    <property type="match status" value="1"/>
</dbReference>
<feature type="domain" description="U3 small nucleolar RNA-associated protein 13 C-terminal" evidence="9">
    <location>
        <begin position="767"/>
        <end position="903"/>
    </location>
</feature>
<dbReference type="CDD" id="cd00200">
    <property type="entry name" value="WD40"/>
    <property type="match status" value="1"/>
</dbReference>
<keyword evidence="5" id="KW-0539">Nucleus</keyword>
<keyword evidence="12" id="KW-1185">Reference proteome</keyword>
<dbReference type="Gene3D" id="2.130.10.10">
    <property type="entry name" value="YVTN repeat-like/Quinoprotein amine dehydrogenase"/>
    <property type="match status" value="3"/>
</dbReference>
<keyword evidence="4" id="KW-0689">Ribosomal protein</keyword>
<organism evidence="10 12">
    <name type="scientific">Strigomonas culicis</name>
    <dbReference type="NCBI Taxonomy" id="28005"/>
    <lineage>
        <taxon>Eukaryota</taxon>
        <taxon>Discoba</taxon>
        <taxon>Euglenozoa</taxon>
        <taxon>Kinetoplastea</taxon>
        <taxon>Metakinetoplastina</taxon>
        <taxon>Trypanosomatida</taxon>
        <taxon>Trypanosomatidae</taxon>
        <taxon>Strigomonadinae</taxon>
        <taxon>Strigomonas</taxon>
    </lineage>
</organism>
<dbReference type="SMART" id="SM00320">
    <property type="entry name" value="WD40"/>
    <property type="match status" value="9"/>
</dbReference>
<evidence type="ECO:0000256" key="6">
    <source>
        <dbReference type="ARBA" id="ARBA00023274"/>
    </source>
</evidence>
<proteinExistence type="predicted"/>
<name>S9TUY1_9TRYP</name>
<evidence type="ECO:0000256" key="8">
    <source>
        <dbReference type="SAM" id="MobiDB-lite"/>
    </source>
</evidence>
<evidence type="ECO:0000256" key="3">
    <source>
        <dbReference type="ARBA" id="ARBA00022737"/>
    </source>
</evidence>
<dbReference type="GO" id="GO:0005840">
    <property type="term" value="C:ribosome"/>
    <property type="evidence" value="ECO:0007669"/>
    <property type="project" value="UniProtKB-KW"/>
</dbReference>
<comment type="subcellular location">
    <subcellularLocation>
        <location evidence="1">Nucleus</location>
        <location evidence="1">Nucleolus</location>
    </subcellularLocation>
</comment>
<dbReference type="PROSITE" id="PS50082">
    <property type="entry name" value="WD_REPEATS_2"/>
    <property type="match status" value="6"/>
</dbReference>
<feature type="repeat" description="WD" evidence="7">
    <location>
        <begin position="191"/>
        <end position="223"/>
    </location>
</feature>
<dbReference type="PROSITE" id="PS00678">
    <property type="entry name" value="WD_REPEATS_1"/>
    <property type="match status" value="1"/>
</dbReference>
<dbReference type="EMBL" id="ATMH01009027">
    <property type="protein sequence ID" value="EPY20369.1"/>
    <property type="molecule type" value="Genomic_DNA"/>
</dbReference>
<keyword evidence="2 7" id="KW-0853">WD repeat</keyword>
<comment type="caution">
    <text evidence="10">The sequence shown here is derived from an EMBL/GenBank/DDBJ whole genome shotgun (WGS) entry which is preliminary data.</text>
</comment>
<dbReference type="SUPFAM" id="SSF50998">
    <property type="entry name" value="Quinoprotein alcohol dehydrogenase-like"/>
    <property type="match status" value="1"/>
</dbReference>
<feature type="compositionally biased region" description="Low complexity" evidence="8">
    <location>
        <begin position="113"/>
        <end position="124"/>
    </location>
</feature>
<feature type="repeat" description="WD" evidence="7">
    <location>
        <begin position="670"/>
        <end position="711"/>
    </location>
</feature>
<feature type="region of interest" description="Disordered" evidence="8">
    <location>
        <begin position="156"/>
        <end position="178"/>
    </location>
</feature>
<dbReference type="InterPro" id="IPR020472">
    <property type="entry name" value="WD40_PAC1"/>
</dbReference>
<dbReference type="Proteomes" id="UP000015354">
    <property type="component" value="Unassembled WGS sequence"/>
</dbReference>
<dbReference type="GO" id="GO:0032040">
    <property type="term" value="C:small-subunit processome"/>
    <property type="evidence" value="ECO:0007669"/>
    <property type="project" value="InterPro"/>
</dbReference>
<dbReference type="PRINTS" id="PR00320">
    <property type="entry name" value="GPROTEINBRPT"/>
</dbReference>
<reference evidence="10 12" key="1">
    <citation type="journal article" date="2013" name="PLoS ONE">
        <title>Predicting the Proteins of Angomonas deanei, Strigomonas culicis and Their Respective Endosymbionts Reveals New Aspects of the Trypanosomatidae Family.</title>
        <authorList>
            <person name="Motta M.C."/>
            <person name="Martins A.C."/>
            <person name="de Souza S.S."/>
            <person name="Catta-Preta C.M."/>
            <person name="Silva R."/>
            <person name="Klein C.C."/>
            <person name="de Almeida L.G."/>
            <person name="de Lima Cunha O."/>
            <person name="Ciapina L.P."/>
            <person name="Brocchi M."/>
            <person name="Colabardini A.C."/>
            <person name="de Araujo Lima B."/>
            <person name="Machado C.R."/>
            <person name="de Almeida Soares C.M."/>
            <person name="Probst C.M."/>
            <person name="de Menezes C.B."/>
            <person name="Thompson C.E."/>
            <person name="Bartholomeu D.C."/>
            <person name="Gradia D.F."/>
            <person name="Pavoni D.P."/>
            <person name="Grisard E.C."/>
            <person name="Fantinatti-Garboggini F."/>
            <person name="Marchini F.K."/>
            <person name="Rodrigues-Luiz G.F."/>
            <person name="Wagner G."/>
            <person name="Goldman G.H."/>
            <person name="Fietto J.L."/>
            <person name="Elias M.C."/>
            <person name="Goldman M.H."/>
            <person name="Sagot M.F."/>
            <person name="Pereira M."/>
            <person name="Stoco P.H."/>
            <person name="de Mendonca-Neto R.P."/>
            <person name="Teixeira S.M."/>
            <person name="Maciel T.E."/>
            <person name="de Oliveira Mendes T.A."/>
            <person name="Urmenyi T.P."/>
            <person name="de Souza W."/>
            <person name="Schenkman S."/>
            <person name="de Vasconcelos A.T."/>
        </authorList>
    </citation>
    <scope>NUCLEOTIDE SEQUENCE [LARGE SCALE GENOMIC DNA]</scope>
</reference>
<evidence type="ECO:0000313" key="10">
    <source>
        <dbReference type="EMBL" id="EPY20369.1"/>
    </source>
</evidence>
<dbReference type="GO" id="GO:0000472">
    <property type="term" value="P:endonucleolytic cleavage to generate mature 5'-end of SSU-rRNA from (SSU-rRNA, 5.8S rRNA, LSU-rRNA)"/>
    <property type="evidence" value="ECO:0007669"/>
    <property type="project" value="TreeGrafter"/>
</dbReference>
<sequence length="939" mass="103673">MEGKNCFRTRWEQRPIYSGGNIATIALPRTPADPSGTAPLSPTDYEECLVTICGDTVNVLRTETGKTLCSFTVPLDDVILCLDTVSVLSPAAPPGEPATRKTVAKRREKDAPNDPAEPAAPGADSHVPVGSYVAVGTRQLQIFLLRVDLLAPPALPESPAKADEQAEEGEVPATPQAQQERRYEMQQVVSWTAAQQAISTLHFSPSGLYLVVGSTDGGVKVWNAFHHHLTHNFNSPFTSVVHTLFLDAQEAYLIVGSFEGHVAVFDFVEKVLLCHTRSHVQAVEAVALSEDGSCMFTIARDRRLSILSFDAKAQRLEERRAIVVKEHVSSAVFERTHTLHVGSMDGIVASYGVSETEAAQLQHRLPKPPAADLMDNVEESFVRSLIVRGKPKGVFDSAHSFFVDAGRSDAGLYAADAGFNIARIEPEANTKAHRVVSTIVSFFDQVLDVKTFADSFPYKYMVVNNSKDVRLYDHTGCCLSSRVLQGHTDTVLTCAVSPDAAMVATAGKDQVVRFWDTQSWSCVAKGVRGHTAEITSISFNMKPSDTYFLLFSVGADENLRLWDAAQARQAAAPEQELTHRDGIASAHSGPVYALAVAPNDQYVATGGKDKSVNVWSVTGKKLYREASLKGHRRGISALTFSSADRVLASASNDGTVRLWSLVSRTCVKTLQVNKTALLQVSFFNHGTQIVTGDAEGVLRVWAVNTSESVWSAELHEEKIWVLSVLERDDETVFLSGSAAGVLIASEDYTAEEARRVREVRDDTILKEQELANAMRKSEFARAFLLALRLNHPRHLRQVLVQWCSKDAAACEAQLKDELLRSLDGEQLQRLLQFTREWMTNSRHCHVANLVTFCFLSCFHYKEVLALPYVRGLIEPLLSYAMRHTQRQYNLLHMTYYMDYVTRSLTPEALSVLPPYDCFKRARETIGEEEGADAVVKKVQ</sequence>
<dbReference type="AlphaFoldDB" id="S9TUY1"/>
<evidence type="ECO:0000256" key="7">
    <source>
        <dbReference type="PROSITE-ProRule" id="PRU00221"/>
    </source>
</evidence>
<dbReference type="PANTHER" id="PTHR19854">
    <property type="entry name" value="TRANSDUCIN BETA-LIKE 3"/>
    <property type="match status" value="1"/>
</dbReference>
<evidence type="ECO:0000256" key="4">
    <source>
        <dbReference type="ARBA" id="ARBA00022980"/>
    </source>
</evidence>
<dbReference type="PANTHER" id="PTHR19854:SF15">
    <property type="entry name" value="TRANSDUCIN BETA-LIKE PROTEIN 3"/>
    <property type="match status" value="1"/>
</dbReference>
<feature type="repeat" description="WD" evidence="7">
    <location>
        <begin position="628"/>
        <end position="669"/>
    </location>
</feature>
<dbReference type="InterPro" id="IPR019775">
    <property type="entry name" value="WD40_repeat_CS"/>
</dbReference>
<dbReference type="InterPro" id="IPR011047">
    <property type="entry name" value="Quinoprotein_ADH-like_sf"/>
</dbReference>
<evidence type="ECO:0000259" key="9">
    <source>
        <dbReference type="Pfam" id="PF08625"/>
    </source>
</evidence>
<dbReference type="EMBL" id="ATMH01008005">
    <property type="protein sequence ID" value="EPY22954.1"/>
    <property type="molecule type" value="Genomic_DNA"/>
</dbReference>
<evidence type="ECO:0000256" key="5">
    <source>
        <dbReference type="ARBA" id="ARBA00023242"/>
    </source>
</evidence>
<dbReference type="GO" id="GO:0034511">
    <property type="term" value="F:U3 snoRNA binding"/>
    <property type="evidence" value="ECO:0007669"/>
    <property type="project" value="TreeGrafter"/>
</dbReference>
<dbReference type="PROSITE" id="PS50294">
    <property type="entry name" value="WD_REPEATS_REGION"/>
    <property type="match status" value="4"/>
</dbReference>
<dbReference type="Pfam" id="PF00400">
    <property type="entry name" value="WD40"/>
    <property type="match status" value="6"/>
</dbReference>
<dbReference type="GO" id="GO:0000480">
    <property type="term" value="P:endonucleolytic cleavage in 5'-ETS of tricistronic rRNA transcript (SSU-rRNA, 5.8S rRNA, LSU-rRNA)"/>
    <property type="evidence" value="ECO:0007669"/>
    <property type="project" value="TreeGrafter"/>
</dbReference>
<reference evidence="10" key="2">
    <citation type="submission" date="2013-03" db="EMBL/GenBank/DDBJ databases">
        <authorList>
            <person name="Motta M.C.M."/>
            <person name="Martins A.C.A."/>
            <person name="Preta C.M.C.C."/>
            <person name="Silva R."/>
            <person name="de Souza S.S."/>
            <person name="Klein C.C."/>
            <person name="de Almeida L.G.P."/>
            <person name="Cunha O.L."/>
            <person name="Colabardini A.C."/>
            <person name="Lima B.A."/>
            <person name="Machado C.R."/>
            <person name="Soares C.M.A."/>
            <person name="de Menezes C.B.A."/>
            <person name="Bartolomeu D.C."/>
            <person name="Grisard E.C."/>
            <person name="Fantinatti-Garboggini F."/>
            <person name="Rodrigues-Luiz G.F."/>
            <person name="Wagner G."/>
            <person name="Goldman G.H."/>
            <person name="Fietto J.L.R."/>
            <person name="Ciapina L.P."/>
            <person name="Brocchi M."/>
            <person name="Elias M.C."/>
            <person name="Goldman M.H.S."/>
            <person name="Sagot M.-F."/>
            <person name="Pereira M."/>
            <person name="Stoco P.H."/>
            <person name="Teixeira S.M.R."/>
            <person name="de Mendonca-Neto R.P."/>
            <person name="Maciel T.E.F."/>
            <person name="Mendes T.A.O."/>
            <person name="Urmenyi T.P."/>
            <person name="Teixeira M.M.G."/>
            <person name="de Camargo E.F.P."/>
            <person name="de Sousa W."/>
            <person name="Schenkman S."/>
            <person name="de Vasconcelos A.T.R."/>
        </authorList>
    </citation>
    <scope>NUCLEOTIDE SEQUENCE</scope>
</reference>
<gene>
    <name evidence="11" type="ORF">STCU_08005</name>
    <name evidence="10" type="ORF">STCU_09027</name>
</gene>
<dbReference type="InterPro" id="IPR013934">
    <property type="entry name" value="Utp13_C"/>
</dbReference>
<keyword evidence="3" id="KW-0677">Repeat</keyword>
<protein>
    <submittedName>
        <fullName evidence="10">U3 small nucleolar RNA-associated protein 13</fullName>
    </submittedName>
</protein>